<dbReference type="EMBL" id="JAULSU010000003">
    <property type="protein sequence ID" value="KAK0624018.1"/>
    <property type="molecule type" value="Genomic_DNA"/>
</dbReference>
<evidence type="ECO:0000313" key="3">
    <source>
        <dbReference type="Proteomes" id="UP001175000"/>
    </source>
</evidence>
<proteinExistence type="predicted"/>
<feature type="compositionally biased region" description="Basic and acidic residues" evidence="1">
    <location>
        <begin position="191"/>
        <end position="205"/>
    </location>
</feature>
<evidence type="ECO:0000313" key="2">
    <source>
        <dbReference type="EMBL" id="KAK0624018.1"/>
    </source>
</evidence>
<reference evidence="2" key="1">
    <citation type="submission" date="2023-06" db="EMBL/GenBank/DDBJ databases">
        <title>Genome-scale phylogeny and comparative genomics of the fungal order Sordariales.</title>
        <authorList>
            <consortium name="Lawrence Berkeley National Laboratory"/>
            <person name="Hensen N."/>
            <person name="Bonometti L."/>
            <person name="Westerberg I."/>
            <person name="Brannstrom I.O."/>
            <person name="Guillou S."/>
            <person name="Cros-Aarteil S."/>
            <person name="Calhoun S."/>
            <person name="Haridas S."/>
            <person name="Kuo A."/>
            <person name="Mondo S."/>
            <person name="Pangilinan J."/>
            <person name="Riley R."/>
            <person name="Labutti K."/>
            <person name="Andreopoulos B."/>
            <person name="Lipzen A."/>
            <person name="Chen C."/>
            <person name="Yanf M."/>
            <person name="Daum C."/>
            <person name="Ng V."/>
            <person name="Clum A."/>
            <person name="Steindorff A."/>
            <person name="Ohm R."/>
            <person name="Martin F."/>
            <person name="Silar P."/>
            <person name="Natvig D."/>
            <person name="Lalanne C."/>
            <person name="Gautier V."/>
            <person name="Ament-Velasquez S.L."/>
            <person name="Kruys A."/>
            <person name="Hutchinson M.I."/>
            <person name="Powell A.J."/>
            <person name="Barry K."/>
            <person name="Miller A.N."/>
            <person name="Grigoriev I.V."/>
            <person name="Debuchy R."/>
            <person name="Gladieux P."/>
            <person name="Thoren M.H."/>
            <person name="Johannesson H."/>
        </authorList>
    </citation>
    <scope>NUCLEOTIDE SEQUENCE</scope>
    <source>
        <strain evidence="2">CBS 606.72</strain>
    </source>
</reference>
<protein>
    <submittedName>
        <fullName evidence="2">Uncharacterized protein</fullName>
    </submittedName>
</protein>
<dbReference type="AlphaFoldDB" id="A0AA39WYL2"/>
<organism evidence="2 3">
    <name type="scientific">Immersiella caudata</name>
    <dbReference type="NCBI Taxonomy" id="314043"/>
    <lineage>
        <taxon>Eukaryota</taxon>
        <taxon>Fungi</taxon>
        <taxon>Dikarya</taxon>
        <taxon>Ascomycota</taxon>
        <taxon>Pezizomycotina</taxon>
        <taxon>Sordariomycetes</taxon>
        <taxon>Sordariomycetidae</taxon>
        <taxon>Sordariales</taxon>
        <taxon>Lasiosphaeriaceae</taxon>
        <taxon>Immersiella</taxon>
    </lineage>
</organism>
<comment type="caution">
    <text evidence="2">The sequence shown here is derived from an EMBL/GenBank/DDBJ whole genome shotgun (WGS) entry which is preliminary data.</text>
</comment>
<accession>A0AA39WYL2</accession>
<feature type="region of interest" description="Disordered" evidence="1">
    <location>
        <begin position="170"/>
        <end position="259"/>
    </location>
</feature>
<evidence type="ECO:0000256" key="1">
    <source>
        <dbReference type="SAM" id="MobiDB-lite"/>
    </source>
</evidence>
<keyword evidence="3" id="KW-1185">Reference proteome</keyword>
<sequence length="349" mass="37346">MGPITAIGAAAGSLEVAEIAIRLTQILTQTFWTWRNAPDELLALHNSAVFLGVLLRRVKETCLTIQECATASNKPKISLEIQKASEHQLGLAIACLEQLTGLSERLSVGGKAVQRTRWVRLRSTVVEETRRIREVHRDIDSILASYVAGSMPRTHRDVSLVLAGVQNLESPSVSGRRPSFASTSDTAAEAAPKHPPTEADPETSRPRSFPTKPPKTPSPSEPDMAEALARSHVLASAIEPPGAPVSKRSTRLASLSGDSSPAIRVPFPASASSASLFHISAYKSAMGGPTIGLLLRRRVVNRAGSVFYNVSLGNLPLLQERLEREPASVDDAYYVGGGTALELAVNRGL</sequence>
<feature type="compositionally biased region" description="Pro residues" evidence="1">
    <location>
        <begin position="211"/>
        <end position="220"/>
    </location>
</feature>
<gene>
    <name evidence="2" type="ORF">B0T14DRAFT_565324</name>
</gene>
<dbReference type="Proteomes" id="UP001175000">
    <property type="component" value="Unassembled WGS sequence"/>
</dbReference>
<name>A0AA39WYL2_9PEZI</name>